<dbReference type="GO" id="GO:0080147">
    <property type="term" value="P:root hair cell development"/>
    <property type="evidence" value="ECO:0007669"/>
    <property type="project" value="InterPro"/>
</dbReference>
<dbReference type="Pfam" id="PF03407">
    <property type="entry name" value="Nucleotid_trans"/>
    <property type="match status" value="2"/>
</dbReference>
<dbReference type="GO" id="GO:0016757">
    <property type="term" value="F:glycosyltransferase activity"/>
    <property type="evidence" value="ECO:0007669"/>
    <property type="project" value="InterPro"/>
</dbReference>
<dbReference type="CAZy" id="GT77">
    <property type="family name" value="Glycosyltransferase Family 77"/>
</dbReference>
<dbReference type="RefSeq" id="XP_002508096.1">
    <property type="nucleotide sequence ID" value="XM_002508050.1"/>
</dbReference>
<dbReference type="InParanoid" id="C1FFE4"/>
<feature type="domain" description="Nucleotide-diphospho-sugar transferase" evidence="3">
    <location>
        <begin position="208"/>
        <end position="429"/>
    </location>
</feature>
<evidence type="ECO:0000313" key="4">
    <source>
        <dbReference type="EMBL" id="ACO69354.1"/>
    </source>
</evidence>
<dbReference type="AlphaFoldDB" id="C1FFE4"/>
<proteinExistence type="predicted"/>
<name>C1FFE4_MICCC</name>
<evidence type="ECO:0000313" key="5">
    <source>
        <dbReference type="Proteomes" id="UP000002009"/>
    </source>
</evidence>
<dbReference type="GeneID" id="8245450"/>
<accession>C1FFE4</accession>
<dbReference type="InterPro" id="IPR005069">
    <property type="entry name" value="Nucl-diP-sugar_transferase"/>
</dbReference>
<evidence type="ECO:0000259" key="3">
    <source>
        <dbReference type="Pfam" id="PF03407"/>
    </source>
</evidence>
<dbReference type="eggNOG" id="ENOG502QRD4">
    <property type="taxonomic scope" value="Eukaryota"/>
</dbReference>
<keyword evidence="4" id="KW-0808">Transferase</keyword>
<protein>
    <submittedName>
        <fullName evidence="4">Glycosyltransferase family 77 protein</fullName>
    </submittedName>
</protein>
<sequence>MGARRPVAMGLLFGFMVALWRNYLDAREIRHRIGATTAADLGAGGNSGFSRGFGTDDRIPNADPTPAVTEASSAASSDPTRPKELQNRQTTPKPKSTPKKSRIASAITPPAVRAVRLSYPDPFARPFVEPGCEPKPPDPALPGPRRLDWIADPLDTADADWPVNCGGHETLCDVLRKTAIDREVLAAVADSHAPGVYEFVDGIKRLGVENFMIIALDDPLHRRLTDQGVASYRVVNDAQGSHKISAQKFRIIQEFVERGCSVLLTDTDVAWMRNPFPFLYRDADVESMSDGWDNSSAHGFLDRVDDPSMGPDGRKRARAFRVAALNSGMWYVSATEASRRLMAIMAHRMATEDKLWDQAGYNLELWFASRDAHGTAGATVRVMDPLCFVNSKVMFRFIRHNQPALGKENHRPVAMHANYHTDKAHKMKLVYQYYTNGAGIDVLNCDVGCGPNLKTTHELESKVQHSINDGIVGSKKWTDATEGMWAARPGGPPGSKRPSEDPSHCAPPTPWNGAVAGVDRASTLHVVKRGRGGECGAGVDDDFAVASAAVCAAVDNLGDPNAPELILVTVGDDINEEAAFEALLRDGVTRLGLKGRVLVATTSSKAASAARSAGVKSVALVAAQLSSQPSKSKSAPLSSTALKWLAARLVLSQGWPTLLLDPRTALIRDPSGYFSRDSDVEVASDGWDDVTAYGYDHVVDDPEMDWSRFCHGGRVLTSDPGFALLMPTEEAAKLAGLVFGRIAYQTSLSNEADFEHLAFNEALFLPSHGAYVSPGVTRRTLNYMCFANSKHVFRFLRKDRRFKDRAEHAPVAVRLSYHPNEPARLGDVYAYYLKGKSGALNGWGDGVGRVKGGDAGGSGVGSKACAQSKSLKPGQGVDEARNEALASRLATNPNWSWGGVTPFVFEPGGALSTPWGPGEWGFVPAGSDGPGVVMAKFVGTPHVLSFETAGEGAGAVRHGMFVSERCTDGDMIVGRIYAELTDEDRKKLASARGG</sequence>
<feature type="region of interest" description="Disordered" evidence="1">
    <location>
        <begin position="485"/>
        <end position="510"/>
    </location>
</feature>
<evidence type="ECO:0000256" key="2">
    <source>
        <dbReference type="SAM" id="SignalP"/>
    </source>
</evidence>
<reference evidence="4 5" key="1">
    <citation type="journal article" date="2009" name="Science">
        <title>Green evolution and dynamic adaptations revealed by genomes of the marine picoeukaryotes Micromonas.</title>
        <authorList>
            <person name="Worden A.Z."/>
            <person name="Lee J.H."/>
            <person name="Mock T."/>
            <person name="Rouze P."/>
            <person name="Simmons M.P."/>
            <person name="Aerts A.L."/>
            <person name="Allen A.E."/>
            <person name="Cuvelier M.L."/>
            <person name="Derelle E."/>
            <person name="Everett M.V."/>
            <person name="Foulon E."/>
            <person name="Grimwood J."/>
            <person name="Gundlach H."/>
            <person name="Henrissat B."/>
            <person name="Napoli C."/>
            <person name="McDonald S.M."/>
            <person name="Parker M.S."/>
            <person name="Rombauts S."/>
            <person name="Salamov A."/>
            <person name="Von Dassow P."/>
            <person name="Badger J.H."/>
            <person name="Coutinho P.M."/>
            <person name="Demir E."/>
            <person name="Dubchak I."/>
            <person name="Gentemann C."/>
            <person name="Eikrem W."/>
            <person name="Gready J.E."/>
            <person name="John U."/>
            <person name="Lanier W."/>
            <person name="Lindquist E.A."/>
            <person name="Lucas S."/>
            <person name="Mayer K.F."/>
            <person name="Moreau H."/>
            <person name="Not F."/>
            <person name="Otillar R."/>
            <person name="Panaud O."/>
            <person name="Pangilinan J."/>
            <person name="Paulsen I."/>
            <person name="Piegu B."/>
            <person name="Poliakov A."/>
            <person name="Robbens S."/>
            <person name="Schmutz J."/>
            <person name="Toulza E."/>
            <person name="Wyss T."/>
            <person name="Zelensky A."/>
            <person name="Zhou K."/>
            <person name="Armbrust E.V."/>
            <person name="Bhattacharya D."/>
            <person name="Goodenough U.W."/>
            <person name="Van de Peer Y."/>
            <person name="Grigoriev I.V."/>
        </authorList>
    </citation>
    <scope>NUCLEOTIDE SEQUENCE [LARGE SCALE GENOMIC DNA]</scope>
    <source>
        <strain evidence="5">RCC299 / NOUM17</strain>
    </source>
</reference>
<evidence type="ECO:0000256" key="1">
    <source>
        <dbReference type="SAM" id="MobiDB-lite"/>
    </source>
</evidence>
<dbReference type="OrthoDB" id="540503at2759"/>
<dbReference type="OMA" id="NYLCFAN"/>
<feature type="domain" description="Nucleotide-diphospho-sugar transferase" evidence="3">
    <location>
        <begin position="597"/>
        <end position="820"/>
    </location>
</feature>
<feature type="chain" id="PRO_5002909277" evidence="2">
    <location>
        <begin position="27"/>
        <end position="994"/>
    </location>
</feature>
<dbReference type="Proteomes" id="UP000002009">
    <property type="component" value="Chromosome 8"/>
</dbReference>
<dbReference type="EMBL" id="CP001575">
    <property type="protein sequence ID" value="ACO69354.1"/>
    <property type="molecule type" value="Genomic_DNA"/>
</dbReference>
<keyword evidence="2" id="KW-0732">Signal</keyword>
<feature type="compositionally biased region" description="Polar residues" evidence="1">
    <location>
        <begin position="70"/>
        <end position="79"/>
    </location>
</feature>
<organism evidence="4 5">
    <name type="scientific">Micromonas commoda (strain RCC299 / NOUM17 / CCMP2709)</name>
    <name type="common">Picoplanktonic green alga</name>
    <dbReference type="NCBI Taxonomy" id="296587"/>
    <lineage>
        <taxon>Eukaryota</taxon>
        <taxon>Viridiplantae</taxon>
        <taxon>Chlorophyta</taxon>
        <taxon>Mamiellophyceae</taxon>
        <taxon>Mamiellales</taxon>
        <taxon>Mamiellaceae</taxon>
        <taxon>Micromonas</taxon>
    </lineage>
</organism>
<dbReference type="KEGG" id="mis:MICPUN_101746"/>
<dbReference type="PANTHER" id="PTHR46581">
    <property type="entry name" value="ARABINOSYLTRANSFERASE RRA3"/>
    <property type="match status" value="1"/>
</dbReference>
<dbReference type="InterPro" id="IPR044290">
    <property type="entry name" value="RRA1/2/3"/>
</dbReference>
<dbReference type="STRING" id="296587.C1FFE4"/>
<keyword evidence="5" id="KW-1185">Reference proteome</keyword>
<feature type="signal peptide" evidence="2">
    <location>
        <begin position="1"/>
        <end position="26"/>
    </location>
</feature>
<gene>
    <name evidence="4" type="ORF">MICPUN_101746</name>
</gene>
<dbReference type="PANTHER" id="PTHR46581:SF3">
    <property type="entry name" value="ARABINOSYLTRANSFERASE RRA3"/>
    <property type="match status" value="1"/>
</dbReference>
<feature type="region of interest" description="Disordered" evidence="1">
    <location>
        <begin position="39"/>
        <end position="105"/>
    </location>
</feature>